<dbReference type="AlphaFoldDB" id="A0A413Z4W8"/>
<dbReference type="GO" id="GO:0016887">
    <property type="term" value="F:ATP hydrolysis activity"/>
    <property type="evidence" value="ECO:0007669"/>
    <property type="project" value="InterPro"/>
</dbReference>
<name>A0A413Z4W8_9FIRM</name>
<evidence type="ECO:0000259" key="2">
    <source>
        <dbReference type="Pfam" id="PF20469"/>
    </source>
</evidence>
<dbReference type="InterPro" id="IPR041685">
    <property type="entry name" value="AAA_GajA/Old/RecF-like"/>
</dbReference>
<gene>
    <name evidence="3" type="ORF">DW856_11680</name>
</gene>
<comment type="caution">
    <text evidence="3">The sequence shown here is derived from an EMBL/GenBank/DDBJ whole genome shotgun (WGS) entry which is preliminary data.</text>
</comment>
<dbReference type="InterPro" id="IPR034139">
    <property type="entry name" value="TOPRIM_OLD"/>
</dbReference>
<dbReference type="RefSeq" id="WP_118598236.1">
    <property type="nucleotide sequence ID" value="NZ_CACRUM010000036.1"/>
</dbReference>
<dbReference type="InterPro" id="IPR051396">
    <property type="entry name" value="Bact_Antivir_Def_Nuclease"/>
</dbReference>
<protein>
    <submittedName>
        <fullName evidence="3">Uncharacterized protein</fullName>
    </submittedName>
</protein>
<dbReference type="Pfam" id="PF13175">
    <property type="entry name" value="AAA_15"/>
    <property type="match status" value="1"/>
</dbReference>
<dbReference type="GO" id="GO:0005524">
    <property type="term" value="F:ATP binding"/>
    <property type="evidence" value="ECO:0007669"/>
    <property type="project" value="InterPro"/>
</dbReference>
<dbReference type="Gene3D" id="3.40.50.300">
    <property type="entry name" value="P-loop containing nucleotide triphosphate hydrolases"/>
    <property type="match status" value="1"/>
</dbReference>
<evidence type="ECO:0000313" key="3">
    <source>
        <dbReference type="EMBL" id="RHC16435.1"/>
    </source>
</evidence>
<dbReference type="Proteomes" id="UP000283513">
    <property type="component" value="Unassembled WGS sequence"/>
</dbReference>
<evidence type="ECO:0000313" key="4">
    <source>
        <dbReference type="Proteomes" id="UP000283513"/>
    </source>
</evidence>
<evidence type="ECO:0000259" key="1">
    <source>
        <dbReference type="Pfam" id="PF13175"/>
    </source>
</evidence>
<dbReference type="PANTHER" id="PTHR43581">
    <property type="entry name" value="ATP/GTP PHOSPHATASE"/>
    <property type="match status" value="1"/>
</dbReference>
<organism evidence="3 4">
    <name type="scientific">Roseburia intestinalis</name>
    <dbReference type="NCBI Taxonomy" id="166486"/>
    <lineage>
        <taxon>Bacteria</taxon>
        <taxon>Bacillati</taxon>
        <taxon>Bacillota</taxon>
        <taxon>Clostridia</taxon>
        <taxon>Lachnospirales</taxon>
        <taxon>Lachnospiraceae</taxon>
        <taxon>Roseburia</taxon>
    </lineage>
</organism>
<dbReference type="Pfam" id="PF20469">
    <property type="entry name" value="OLD-like_TOPRIM"/>
    <property type="match status" value="1"/>
</dbReference>
<reference evidence="3 4" key="1">
    <citation type="submission" date="2018-08" db="EMBL/GenBank/DDBJ databases">
        <title>A genome reference for cultivated species of the human gut microbiota.</title>
        <authorList>
            <person name="Zou Y."/>
            <person name="Xue W."/>
            <person name="Luo G."/>
        </authorList>
    </citation>
    <scope>NUCLEOTIDE SEQUENCE [LARGE SCALE GENOMIC DNA]</scope>
    <source>
        <strain evidence="3 4">AM37-1AC</strain>
    </source>
</reference>
<proteinExistence type="predicted"/>
<feature type="domain" description="Endonuclease GajA/Old nuclease/RecF-like AAA" evidence="1">
    <location>
        <begin position="1"/>
        <end position="326"/>
    </location>
</feature>
<sequence length="557" mass="62731">MKLSDFSVINYRSITTARKIHTNNMTVLVGKNNEGKSNILRALTLAMDIMKLYAMNPRMLSTSRVYLQGRYNWERDYPVSLQEVNPNGLSSVDLTFELSEHEINDIRQITGIRLSSYIPVRVSINHSTVKIDIPKRGTAAFSNPNNKQKIIEYVCNKIDFNFIPAVRTEQDALKVIESLIETELKVLDSNDEYTNAVDVINKLQQDVLDNISRQIISPMREFLPALRNIQIKISNDKRRNALRRNAEIIIDDGTATSIQQKGDGIKSLTALAMLNISEQRDCVSVIAIEEPESHLHPESARQLYDTICSLALNHQVVLTTHSPLFVNRTNLSENIIVNEGKAIPVKKVKEIRDVLGIKVSDNLVNAENILIVEGEDDKIALERILPSMSEKARKALQNGTLLIDYIGGAGNLPYKLSFYRNLQCKYHVLLDNDDAGRQAGAEAEEQGLLEMRNTTYTVCNGSPNAEIEDCYEKEVYAGIISDKYGVDINVPEFRNNHKWSDRIADCFKSQGKQWNSTVEKKVKLAVANSLPITADRALNQYKRSSIDALVAALERLL</sequence>
<feature type="domain" description="OLD protein-like TOPRIM" evidence="2">
    <location>
        <begin position="366"/>
        <end position="433"/>
    </location>
</feature>
<dbReference type="EMBL" id="QSHO01000009">
    <property type="protein sequence ID" value="RHC16435.1"/>
    <property type="molecule type" value="Genomic_DNA"/>
</dbReference>
<dbReference type="SUPFAM" id="SSF52540">
    <property type="entry name" value="P-loop containing nucleoside triphosphate hydrolases"/>
    <property type="match status" value="1"/>
</dbReference>
<dbReference type="PANTHER" id="PTHR43581:SF4">
    <property type="entry name" value="ATP_GTP PHOSPHATASE"/>
    <property type="match status" value="1"/>
</dbReference>
<accession>A0A413Z4W8</accession>
<dbReference type="InterPro" id="IPR027417">
    <property type="entry name" value="P-loop_NTPase"/>
</dbReference>